<dbReference type="InterPro" id="IPR036875">
    <property type="entry name" value="Znf_CCHC_sf"/>
</dbReference>
<accession>A0A813FWL6</accession>
<evidence type="ECO:0000313" key="3">
    <source>
        <dbReference type="EMBL" id="CAE8615030.1"/>
    </source>
</evidence>
<feature type="non-terminal residue" evidence="3">
    <location>
        <position position="1"/>
    </location>
</feature>
<feature type="domain" description="CCHC-type" evidence="2">
    <location>
        <begin position="90"/>
        <end position="106"/>
    </location>
</feature>
<dbReference type="AlphaFoldDB" id="A0A813FWL6"/>
<keyword evidence="4" id="KW-1185">Reference proteome</keyword>
<protein>
    <recommendedName>
        <fullName evidence="2">CCHC-type domain-containing protein</fullName>
    </recommendedName>
</protein>
<dbReference type="GO" id="GO:0008270">
    <property type="term" value="F:zinc ion binding"/>
    <property type="evidence" value="ECO:0007669"/>
    <property type="project" value="InterPro"/>
</dbReference>
<feature type="compositionally biased region" description="Gly residues" evidence="1">
    <location>
        <begin position="238"/>
        <end position="247"/>
    </location>
</feature>
<reference evidence="3" key="1">
    <citation type="submission" date="2021-02" db="EMBL/GenBank/DDBJ databases">
        <authorList>
            <person name="Dougan E. K."/>
            <person name="Rhodes N."/>
            <person name="Thang M."/>
            <person name="Chan C."/>
        </authorList>
    </citation>
    <scope>NUCLEOTIDE SEQUENCE</scope>
</reference>
<organism evidence="3 4">
    <name type="scientific">Polarella glacialis</name>
    <name type="common">Dinoflagellate</name>
    <dbReference type="NCBI Taxonomy" id="89957"/>
    <lineage>
        <taxon>Eukaryota</taxon>
        <taxon>Sar</taxon>
        <taxon>Alveolata</taxon>
        <taxon>Dinophyceae</taxon>
        <taxon>Suessiales</taxon>
        <taxon>Suessiaceae</taxon>
        <taxon>Polarella</taxon>
    </lineage>
</organism>
<feature type="non-terminal residue" evidence="3">
    <location>
        <position position="318"/>
    </location>
</feature>
<feature type="compositionally biased region" description="Basic residues" evidence="1">
    <location>
        <begin position="185"/>
        <end position="196"/>
    </location>
</feature>
<evidence type="ECO:0000313" key="4">
    <source>
        <dbReference type="Proteomes" id="UP000654075"/>
    </source>
</evidence>
<dbReference type="Gene3D" id="4.10.60.10">
    <property type="entry name" value="Zinc finger, CCHC-type"/>
    <property type="match status" value="1"/>
</dbReference>
<dbReference type="EMBL" id="CAJNNV010025548">
    <property type="protein sequence ID" value="CAE8615030.1"/>
    <property type="molecule type" value="Genomic_DNA"/>
</dbReference>
<dbReference type="OrthoDB" id="10557282at2759"/>
<feature type="domain" description="CCHC-type" evidence="2">
    <location>
        <begin position="110"/>
        <end position="126"/>
    </location>
</feature>
<feature type="compositionally biased region" description="Low complexity" evidence="1">
    <location>
        <begin position="166"/>
        <end position="184"/>
    </location>
</feature>
<comment type="caution">
    <text evidence="3">The sequence shown here is derived from an EMBL/GenBank/DDBJ whole genome shotgun (WGS) entry which is preliminary data.</text>
</comment>
<proteinExistence type="predicted"/>
<evidence type="ECO:0000259" key="2">
    <source>
        <dbReference type="SMART" id="SM00343"/>
    </source>
</evidence>
<feature type="domain" description="CCHC-type" evidence="2">
    <location>
        <begin position="72"/>
        <end position="88"/>
    </location>
</feature>
<dbReference type="SUPFAM" id="SSF57756">
    <property type="entry name" value="Retrovirus zinc finger-like domains"/>
    <property type="match status" value="1"/>
</dbReference>
<evidence type="ECO:0000256" key="1">
    <source>
        <dbReference type="SAM" id="MobiDB-lite"/>
    </source>
</evidence>
<feature type="domain" description="CCHC-type" evidence="2">
    <location>
        <begin position="143"/>
        <end position="157"/>
    </location>
</feature>
<feature type="region of interest" description="Disordered" evidence="1">
    <location>
        <begin position="223"/>
        <end position="318"/>
    </location>
</feature>
<dbReference type="SMART" id="SM00343">
    <property type="entry name" value="ZnF_C2HC"/>
    <property type="match status" value="4"/>
</dbReference>
<sequence>VTVAFLEGLHGDGDDSDLAFPQYVPRLAQYLVGHPQGLQTKRRKGHKKGGGKRYFGGEERSEDVMADKSVVGCWACGKLDHESQDCVFKRCFVCSEQGHESALCQMRRQQCRRCQKQGHRDEACPAVEYSVALSLESDLYFCRCVNCGEEGHLNCGAVPSVSSHYQQQHHQQQQHQQQHQQQQHHQQHQQQQHHQRAWPNAWPKQALLTAQGVAFQREMAPLRPGFQQPVPSWEGHSNGSGCGGFGNGHPSAFQPGMWRPSGWTHPMMSGGFANGSHQQESWNRPPDGRRNRFEPEEFKPPQPEGPPPDEVLGRRRRQ</sequence>
<gene>
    <name evidence="3" type="ORF">PGLA1383_LOCUS32750</name>
</gene>
<feature type="compositionally biased region" description="Pro residues" evidence="1">
    <location>
        <begin position="300"/>
        <end position="309"/>
    </location>
</feature>
<feature type="region of interest" description="Disordered" evidence="1">
    <location>
        <begin position="164"/>
        <end position="198"/>
    </location>
</feature>
<dbReference type="GO" id="GO:0003676">
    <property type="term" value="F:nucleic acid binding"/>
    <property type="evidence" value="ECO:0007669"/>
    <property type="project" value="InterPro"/>
</dbReference>
<name>A0A813FWL6_POLGL</name>
<dbReference type="InterPro" id="IPR001878">
    <property type="entry name" value="Znf_CCHC"/>
</dbReference>
<dbReference type="Proteomes" id="UP000654075">
    <property type="component" value="Unassembled WGS sequence"/>
</dbReference>
<feature type="compositionally biased region" description="Basic and acidic residues" evidence="1">
    <location>
        <begin position="286"/>
        <end position="299"/>
    </location>
</feature>